<dbReference type="RefSeq" id="WP_133604966.1">
    <property type="nucleotide sequence ID" value="NZ_JAUFPJ010000003.1"/>
</dbReference>
<feature type="domain" description="DUF2249" evidence="1">
    <location>
        <begin position="9"/>
        <end position="78"/>
    </location>
</feature>
<evidence type="ECO:0000313" key="2">
    <source>
        <dbReference type="EMBL" id="TDP06350.1"/>
    </source>
</evidence>
<name>A0A4R6MV84_9BURK</name>
<protein>
    <submittedName>
        <fullName evidence="2">Uncharacterized protein (DUF2249 family)</fullName>
    </submittedName>
</protein>
<sequence>MEDVLVSAVLDARLLPAAEREQAVLLAFSALPVGGCLELITDHEPRPLRAEFIAQWARQHDWQPLENSPLQWRSRITRLAAKGCCGGCGGGGH</sequence>
<dbReference type="Pfam" id="PF10006">
    <property type="entry name" value="DUF2249"/>
    <property type="match status" value="1"/>
</dbReference>
<keyword evidence="3" id="KW-1185">Reference proteome</keyword>
<evidence type="ECO:0000259" key="1">
    <source>
        <dbReference type="Pfam" id="PF10006"/>
    </source>
</evidence>
<organism evidence="2 3">
    <name type="scientific">Roseateles asaccharophilus</name>
    <dbReference type="NCBI Taxonomy" id="582607"/>
    <lineage>
        <taxon>Bacteria</taxon>
        <taxon>Pseudomonadati</taxon>
        <taxon>Pseudomonadota</taxon>
        <taxon>Betaproteobacteria</taxon>
        <taxon>Burkholderiales</taxon>
        <taxon>Sphaerotilaceae</taxon>
        <taxon>Roseateles</taxon>
    </lineage>
</organism>
<gene>
    <name evidence="2" type="ORF">DFR39_10923</name>
</gene>
<reference evidence="2 3" key="1">
    <citation type="submission" date="2019-03" db="EMBL/GenBank/DDBJ databases">
        <title>Genomic Encyclopedia of Type Strains, Phase IV (KMG-IV): sequencing the most valuable type-strain genomes for metagenomic binning, comparative biology and taxonomic classification.</title>
        <authorList>
            <person name="Goeker M."/>
        </authorList>
    </citation>
    <scope>NUCLEOTIDE SEQUENCE [LARGE SCALE GENOMIC DNA]</scope>
    <source>
        <strain evidence="2 3">DSM 25082</strain>
    </source>
</reference>
<evidence type="ECO:0000313" key="3">
    <source>
        <dbReference type="Proteomes" id="UP000295357"/>
    </source>
</evidence>
<dbReference type="OrthoDB" id="8451629at2"/>
<dbReference type="InterPro" id="IPR018720">
    <property type="entry name" value="DUF2249"/>
</dbReference>
<proteinExistence type="predicted"/>
<dbReference type="AlphaFoldDB" id="A0A4R6MV84"/>
<comment type="caution">
    <text evidence="2">The sequence shown here is derived from an EMBL/GenBank/DDBJ whole genome shotgun (WGS) entry which is preliminary data.</text>
</comment>
<dbReference type="EMBL" id="SNXE01000009">
    <property type="protein sequence ID" value="TDP06350.1"/>
    <property type="molecule type" value="Genomic_DNA"/>
</dbReference>
<dbReference type="Proteomes" id="UP000295357">
    <property type="component" value="Unassembled WGS sequence"/>
</dbReference>
<accession>A0A4R6MV84</accession>